<evidence type="ECO:0000313" key="2">
    <source>
        <dbReference type="Proteomes" id="UP001177260"/>
    </source>
</evidence>
<accession>A0ACC3B3M6</accession>
<evidence type="ECO:0000313" key="1">
    <source>
        <dbReference type="EMBL" id="KAK1145020.1"/>
    </source>
</evidence>
<reference evidence="1 2" key="1">
    <citation type="journal article" date="2023" name="ACS Omega">
        <title>Identification of the Neoaspergillic Acid Biosynthesis Gene Cluster by Establishing an In Vitro CRISPR-Ribonucleoprotein Genetic System in Aspergillus melleus.</title>
        <authorList>
            <person name="Yuan B."/>
            <person name="Grau M.F."/>
            <person name="Murata R.M."/>
            <person name="Torok T."/>
            <person name="Venkateswaran K."/>
            <person name="Stajich J.E."/>
            <person name="Wang C.C.C."/>
        </authorList>
    </citation>
    <scope>NUCLEOTIDE SEQUENCE [LARGE SCALE GENOMIC DNA]</scope>
    <source>
        <strain evidence="1 2">IMV 1140</strain>
    </source>
</reference>
<organism evidence="1 2">
    <name type="scientific">Aspergillus melleus</name>
    <dbReference type="NCBI Taxonomy" id="138277"/>
    <lineage>
        <taxon>Eukaryota</taxon>
        <taxon>Fungi</taxon>
        <taxon>Dikarya</taxon>
        <taxon>Ascomycota</taxon>
        <taxon>Pezizomycotina</taxon>
        <taxon>Eurotiomycetes</taxon>
        <taxon>Eurotiomycetidae</taxon>
        <taxon>Eurotiales</taxon>
        <taxon>Aspergillaceae</taxon>
        <taxon>Aspergillus</taxon>
        <taxon>Aspergillus subgen. Circumdati</taxon>
    </lineage>
</organism>
<dbReference type="Proteomes" id="UP001177260">
    <property type="component" value="Unassembled WGS sequence"/>
</dbReference>
<name>A0ACC3B3M6_9EURO</name>
<keyword evidence="2" id="KW-1185">Reference proteome</keyword>
<comment type="caution">
    <text evidence="1">The sequence shown here is derived from an EMBL/GenBank/DDBJ whole genome shotgun (WGS) entry which is preliminary data.</text>
</comment>
<sequence length="479" mass="52558">MLLQVVQSFLDILTSTVILYGTTALLILLGCGLTVVLQSSNASTLRRQLKHLKLQGISPSKSNMVDQYDSQYAIPQDTNPVPKEPVRIKSIYIHPIKSCGPIELDRALLTKTGFLYDRCFALATETASPGSPPEWKFISQRTKPTMSLIQTYLWTPHESSDPNDPLVQAGGCLVVTFPHPDTDTHSFRWIDRLDSFVHTGNLNPTPEISFIVPLHPTPSQISSYDISLQTFRIHGRAASGLNISAIPSIATALPKLKRFLRIPDSQPLVLLRCTPDTLLPTTKNLAPLEHIGSRAVHGYTDQQPININSVSSVHAVSALLPPENQPLNALRFRANIWTTGSVAYDEETWKRYRIIPRRQASSTQADRYADVSPTLSVVCRTSRCTMPNVNPDTGIFDTDVAPAGRKKGKPQPSTTLVAHRTVETGNASALGYLGMHCVPEDSGLKEAERQGRGLIVSVGDEIEVLERGVHVYGSTGGDY</sequence>
<dbReference type="EMBL" id="JAOPJF010000027">
    <property type="protein sequence ID" value="KAK1145020.1"/>
    <property type="molecule type" value="Genomic_DNA"/>
</dbReference>
<proteinExistence type="predicted"/>
<gene>
    <name evidence="1" type="ORF">N8T08_004735</name>
</gene>
<protein>
    <submittedName>
        <fullName evidence="1">Uncharacterized protein</fullName>
    </submittedName>
</protein>